<organism evidence="2 3">
    <name type="scientific">Anaerobacterium chartisolvens</name>
    <dbReference type="NCBI Taxonomy" id="1297424"/>
    <lineage>
        <taxon>Bacteria</taxon>
        <taxon>Bacillati</taxon>
        <taxon>Bacillota</taxon>
        <taxon>Clostridia</taxon>
        <taxon>Eubacteriales</taxon>
        <taxon>Oscillospiraceae</taxon>
        <taxon>Anaerobacterium</taxon>
    </lineage>
</organism>
<dbReference type="Gene3D" id="3.40.50.10850">
    <property type="entry name" value="Ntrc-like two-domain protein"/>
    <property type="match status" value="1"/>
</dbReference>
<dbReference type="SUPFAM" id="SSF52540">
    <property type="entry name" value="P-loop containing nucleoside triphosphate hydrolases"/>
    <property type="match status" value="1"/>
</dbReference>
<accession>A0A369AMV9</accession>
<reference evidence="2 3" key="1">
    <citation type="submission" date="2018-07" db="EMBL/GenBank/DDBJ databases">
        <title>Genomic Encyclopedia of Type Strains, Phase IV (KMG-IV): sequencing the most valuable type-strain genomes for metagenomic binning, comparative biology and taxonomic classification.</title>
        <authorList>
            <person name="Goeker M."/>
        </authorList>
    </citation>
    <scope>NUCLEOTIDE SEQUENCE [LARGE SCALE GENOMIC DNA]</scope>
    <source>
        <strain evidence="2 3">DSM 27016</strain>
    </source>
</reference>
<evidence type="ECO:0000259" key="1">
    <source>
        <dbReference type="Pfam" id="PF13614"/>
    </source>
</evidence>
<name>A0A369AMV9_9FIRM</name>
<proteinExistence type="predicted"/>
<dbReference type="Gene3D" id="3.40.50.300">
    <property type="entry name" value="P-loop containing nucleotide triphosphate hydrolases"/>
    <property type="match status" value="1"/>
</dbReference>
<dbReference type="Proteomes" id="UP000253034">
    <property type="component" value="Unassembled WGS sequence"/>
</dbReference>
<dbReference type="InterPro" id="IPR027417">
    <property type="entry name" value="P-loop_NTPase"/>
</dbReference>
<dbReference type="EMBL" id="QPJT01000034">
    <property type="protein sequence ID" value="RCX09606.1"/>
    <property type="molecule type" value="Genomic_DNA"/>
</dbReference>
<evidence type="ECO:0000313" key="2">
    <source>
        <dbReference type="EMBL" id="RCX09606.1"/>
    </source>
</evidence>
<keyword evidence="3" id="KW-1185">Reference proteome</keyword>
<sequence>MGCISLVIADTDESYIEALSVYLMEEHSQRFEISCFTGREPLEKFISETAKRIQILLITPQLHKGIEYSHKVDTVILLHPGNPPCEEGELPGVCKYQNGGKLAAQIANIHFENTSEKFFMPDGGKQARVIAVYSPSGGAGNTSVSISLSICGVQTGLSVFYLNLEEISSIPSYFNSENPQNLSNIFYYLREKNKNMALKIEGARCIDVRYGVHYFLPPDSSMEFDEISAEELRELVSQLKRTGKYDAVVIDMPHGLNPSCRELMKLCDKLVFVTSHDNMSIAKFRTFNSQLDLLWDGSGSEIAKKSLLAVNKYNALIAQGNAIQGNDMPAVTVPLITGHNVMRAVMLTPGMDTQYMRTVRSLAERCFRQ</sequence>
<dbReference type="InterPro" id="IPR025669">
    <property type="entry name" value="AAA_dom"/>
</dbReference>
<dbReference type="Pfam" id="PF13614">
    <property type="entry name" value="AAA_31"/>
    <property type="match status" value="1"/>
</dbReference>
<comment type="caution">
    <text evidence="2">The sequence shown here is derived from an EMBL/GenBank/DDBJ whole genome shotgun (WGS) entry which is preliminary data.</text>
</comment>
<gene>
    <name evidence="2" type="ORF">DFR58_13410</name>
</gene>
<evidence type="ECO:0000313" key="3">
    <source>
        <dbReference type="Proteomes" id="UP000253034"/>
    </source>
</evidence>
<dbReference type="AlphaFoldDB" id="A0A369AMV9"/>
<dbReference type="RefSeq" id="WP_170138234.1">
    <property type="nucleotide sequence ID" value="NZ_QPJT01000034.1"/>
</dbReference>
<protein>
    <submittedName>
        <fullName evidence="2">AAA domain-containing protein</fullName>
    </submittedName>
</protein>
<feature type="domain" description="AAA" evidence="1">
    <location>
        <begin position="128"/>
        <end position="282"/>
    </location>
</feature>